<dbReference type="AlphaFoldDB" id="A0A9I9CJ63"/>
<organism evidence="3">
    <name type="scientific">Cucumis melo</name>
    <name type="common">Muskmelon</name>
    <dbReference type="NCBI Taxonomy" id="3656"/>
    <lineage>
        <taxon>Eukaryota</taxon>
        <taxon>Viridiplantae</taxon>
        <taxon>Streptophyta</taxon>
        <taxon>Embryophyta</taxon>
        <taxon>Tracheophyta</taxon>
        <taxon>Spermatophyta</taxon>
        <taxon>Magnoliopsida</taxon>
        <taxon>eudicotyledons</taxon>
        <taxon>Gunneridae</taxon>
        <taxon>Pentapetalae</taxon>
        <taxon>rosids</taxon>
        <taxon>fabids</taxon>
        <taxon>Cucurbitales</taxon>
        <taxon>Cucurbitaceae</taxon>
        <taxon>Benincaseae</taxon>
        <taxon>Cucumis</taxon>
    </lineage>
</organism>
<name>A0A9I9CJ63_CUCME</name>
<proteinExistence type="predicted"/>
<evidence type="ECO:0000259" key="2">
    <source>
        <dbReference type="Pfam" id="PF05678"/>
    </source>
</evidence>
<feature type="domain" description="VQ" evidence="2">
    <location>
        <begin position="39"/>
        <end position="66"/>
    </location>
</feature>
<dbReference type="InterPro" id="IPR008889">
    <property type="entry name" value="VQ"/>
</dbReference>
<dbReference type="PANTHER" id="PTHR33624:SF2">
    <property type="entry name" value="SIGMA FACTOR BINDING PROTEIN 1, CHLOROPLASTIC"/>
    <property type="match status" value="1"/>
</dbReference>
<dbReference type="Gramene" id="MELO3C004408.2.1">
    <property type="protein sequence ID" value="MELO3C004408.2.1"/>
    <property type="gene ID" value="MELO3C004408.2"/>
</dbReference>
<reference evidence="3" key="1">
    <citation type="submission" date="2023-03" db="UniProtKB">
        <authorList>
            <consortium name="EnsemblPlants"/>
        </authorList>
    </citation>
    <scope>IDENTIFICATION</scope>
</reference>
<evidence type="ECO:0000313" key="3">
    <source>
        <dbReference type="EnsemblPlants" id="MELO3C004408.2.1"/>
    </source>
</evidence>
<dbReference type="EnsemblPlants" id="MELO3C004408.2.1">
    <property type="protein sequence ID" value="MELO3C004408.2.1"/>
    <property type="gene ID" value="MELO3C004408.2"/>
</dbReference>
<dbReference type="Pfam" id="PF05678">
    <property type="entry name" value="VQ"/>
    <property type="match status" value="1"/>
</dbReference>
<accession>A0A9I9CJ63</accession>
<feature type="region of interest" description="Disordered" evidence="1">
    <location>
        <begin position="78"/>
        <end position="99"/>
    </location>
</feature>
<evidence type="ECO:0000256" key="1">
    <source>
        <dbReference type="SAM" id="MobiDB-lite"/>
    </source>
</evidence>
<dbReference type="InterPro" id="IPR039335">
    <property type="entry name" value="SIB1/2"/>
</dbReference>
<dbReference type="PANTHER" id="PTHR33624">
    <property type="entry name" value="SIGMA FACTOR BINDING PROTEIN 1, CHLOROPLASTIC"/>
    <property type="match status" value="1"/>
</dbReference>
<sequence length="145" mass="16233">MENLITTLPTDFHHRKVSQNSNKPTTIDQQNKPIKVKYISSPMMVKANNESEFRAIVQKLTGQHSPDHDANFDQSVQDFNHAFYPPPPSSSTPGVSFDPRDCYGSASGDVLFDDRIGDGDEGRYWRGEMEGSFSGFQASSCVNIW</sequence>
<protein>
    <recommendedName>
        <fullName evidence="2">VQ domain-containing protein</fullName>
    </recommendedName>
</protein>